<gene>
    <name evidence="7" type="ORF">LSH36_268g00026</name>
</gene>
<evidence type="ECO:0000313" key="8">
    <source>
        <dbReference type="Proteomes" id="UP001208570"/>
    </source>
</evidence>
<name>A0AAD9JL61_9ANNE</name>
<accession>A0AAD9JL61</accession>
<dbReference type="GO" id="GO:0072545">
    <property type="term" value="F:L-tyrosine binding"/>
    <property type="evidence" value="ECO:0007669"/>
    <property type="project" value="InterPro"/>
</dbReference>
<dbReference type="AlphaFoldDB" id="A0AAD9JL61"/>
<dbReference type="GO" id="GO:0005886">
    <property type="term" value="C:plasma membrane"/>
    <property type="evidence" value="ECO:0007669"/>
    <property type="project" value="TreeGrafter"/>
</dbReference>
<feature type="transmembrane region" description="Helical" evidence="5">
    <location>
        <begin position="170"/>
        <end position="190"/>
    </location>
</feature>
<dbReference type="GO" id="GO:0032438">
    <property type="term" value="P:melanosome organization"/>
    <property type="evidence" value="ECO:0007669"/>
    <property type="project" value="TreeGrafter"/>
</dbReference>
<dbReference type="PANTHER" id="PTHR15177">
    <property type="entry name" value="G-PROTEIN COUPLED RECEPTOR 143"/>
    <property type="match status" value="1"/>
</dbReference>
<feature type="transmembrane region" description="Helical" evidence="5">
    <location>
        <begin position="219"/>
        <end position="242"/>
    </location>
</feature>
<evidence type="ECO:0000256" key="5">
    <source>
        <dbReference type="SAM" id="Phobius"/>
    </source>
</evidence>
<organism evidence="7 8">
    <name type="scientific">Paralvinella palmiformis</name>
    <dbReference type="NCBI Taxonomy" id="53620"/>
    <lineage>
        <taxon>Eukaryota</taxon>
        <taxon>Metazoa</taxon>
        <taxon>Spiralia</taxon>
        <taxon>Lophotrochozoa</taxon>
        <taxon>Annelida</taxon>
        <taxon>Polychaeta</taxon>
        <taxon>Sedentaria</taxon>
        <taxon>Canalipalpata</taxon>
        <taxon>Terebellida</taxon>
        <taxon>Terebelliformia</taxon>
        <taxon>Alvinellidae</taxon>
        <taxon>Paralvinella</taxon>
    </lineage>
</organism>
<feature type="domain" description="G-protein coupled receptors family 1 profile" evidence="6">
    <location>
        <begin position="141"/>
        <end position="273"/>
    </location>
</feature>
<keyword evidence="3 5" id="KW-1133">Transmembrane helix</keyword>
<feature type="transmembrane region" description="Helical" evidence="5">
    <location>
        <begin position="76"/>
        <end position="95"/>
    </location>
</feature>
<sequence>MASPRLQSFCCMSANISEYNTQANLALQSVGFSTYNVLCIVSSSLSIIGATYQLWPKAAWSLPQGRRESAAYLRQNCIICCLAIADLFASTGIFLRSSIWLSGHIPEYTNDIRGRPDFAHLFCAISSGWIQYCYNCTYFWTFCYALDTYLISINKKSCEHTLGHLIPHYLSSYIPILLVMISNPILYYKVSHSVHVTLLRRGRYTNHERHIMSSINEKFFLVIVIFYICWLPNILNGVLMIFHQSITLGVFIGLWQFMALMNPVQALLNVLVYRSTGGLRCSSINNNPGGDEIHVQGTNVDMSTEKSPLLAYRT</sequence>
<comment type="caution">
    <text evidence="7">The sequence shown here is derived from an EMBL/GenBank/DDBJ whole genome shotgun (WGS) entry which is preliminary data.</text>
</comment>
<evidence type="ECO:0000313" key="7">
    <source>
        <dbReference type="EMBL" id="KAK2154468.1"/>
    </source>
</evidence>
<evidence type="ECO:0000256" key="3">
    <source>
        <dbReference type="ARBA" id="ARBA00022989"/>
    </source>
</evidence>
<keyword evidence="8" id="KW-1185">Reference proteome</keyword>
<reference evidence="7" key="1">
    <citation type="journal article" date="2023" name="Mol. Biol. Evol.">
        <title>Third-Generation Sequencing Reveals the Adaptive Role of the Epigenome in Three Deep-Sea Polychaetes.</title>
        <authorList>
            <person name="Perez M."/>
            <person name="Aroh O."/>
            <person name="Sun Y."/>
            <person name="Lan Y."/>
            <person name="Juniper S.K."/>
            <person name="Young C.R."/>
            <person name="Angers B."/>
            <person name="Qian P.Y."/>
        </authorList>
    </citation>
    <scope>NUCLEOTIDE SEQUENCE</scope>
    <source>
        <strain evidence="7">P08H-3</strain>
    </source>
</reference>
<dbReference type="InterPro" id="IPR001414">
    <property type="entry name" value="GPR143"/>
</dbReference>
<dbReference type="PROSITE" id="PS50262">
    <property type="entry name" value="G_PROTEIN_RECEP_F1_2"/>
    <property type="match status" value="1"/>
</dbReference>
<dbReference type="SUPFAM" id="SSF81321">
    <property type="entry name" value="Family A G protein-coupled receptor-like"/>
    <property type="match status" value="1"/>
</dbReference>
<dbReference type="EMBL" id="JAODUP010000268">
    <property type="protein sequence ID" value="KAK2154468.1"/>
    <property type="molecule type" value="Genomic_DNA"/>
</dbReference>
<dbReference type="GO" id="GO:0072544">
    <property type="term" value="F:L-DOPA binding"/>
    <property type="evidence" value="ECO:0007669"/>
    <property type="project" value="InterPro"/>
</dbReference>
<evidence type="ECO:0000256" key="4">
    <source>
        <dbReference type="ARBA" id="ARBA00023136"/>
    </source>
</evidence>
<evidence type="ECO:0000256" key="2">
    <source>
        <dbReference type="ARBA" id="ARBA00022692"/>
    </source>
</evidence>
<dbReference type="PANTHER" id="PTHR15177:SF2">
    <property type="entry name" value="G-PROTEIN COUPLED RECEPTOR 143"/>
    <property type="match status" value="1"/>
</dbReference>
<dbReference type="Gene3D" id="1.20.1070.10">
    <property type="entry name" value="Rhodopsin 7-helix transmembrane proteins"/>
    <property type="match status" value="1"/>
</dbReference>
<proteinExistence type="predicted"/>
<dbReference type="GO" id="GO:0035240">
    <property type="term" value="F:dopamine binding"/>
    <property type="evidence" value="ECO:0007669"/>
    <property type="project" value="InterPro"/>
</dbReference>
<keyword evidence="2 5" id="KW-0812">Transmembrane</keyword>
<protein>
    <recommendedName>
        <fullName evidence="6">G-protein coupled receptors family 1 profile domain-containing protein</fullName>
    </recommendedName>
</protein>
<dbReference type="GO" id="GO:0050848">
    <property type="term" value="P:regulation of calcium-mediated signaling"/>
    <property type="evidence" value="ECO:0007669"/>
    <property type="project" value="TreeGrafter"/>
</dbReference>
<keyword evidence="4 5" id="KW-0472">Membrane</keyword>
<evidence type="ECO:0000259" key="6">
    <source>
        <dbReference type="PROSITE" id="PS50262"/>
    </source>
</evidence>
<dbReference type="InterPro" id="IPR017452">
    <property type="entry name" value="GPCR_Rhodpsn_7TM"/>
</dbReference>
<comment type="subcellular location">
    <subcellularLocation>
        <location evidence="1">Membrane</location>
    </subcellularLocation>
</comment>
<dbReference type="GO" id="GO:0035643">
    <property type="term" value="F:L-DOPA receptor activity"/>
    <property type="evidence" value="ECO:0007669"/>
    <property type="project" value="TreeGrafter"/>
</dbReference>
<dbReference type="Proteomes" id="UP001208570">
    <property type="component" value="Unassembled WGS sequence"/>
</dbReference>
<evidence type="ECO:0000256" key="1">
    <source>
        <dbReference type="ARBA" id="ARBA00004370"/>
    </source>
</evidence>
<dbReference type="Pfam" id="PF02101">
    <property type="entry name" value="Ocular_alb"/>
    <property type="match status" value="2"/>
</dbReference>
<feature type="transmembrane region" description="Helical" evidence="5">
    <location>
        <begin position="248"/>
        <end position="273"/>
    </location>
</feature>
<feature type="transmembrane region" description="Helical" evidence="5">
    <location>
        <begin position="35"/>
        <end position="55"/>
    </location>
</feature>